<dbReference type="Gene3D" id="3.40.50.300">
    <property type="entry name" value="P-loop containing nucleotide triphosphate hydrolases"/>
    <property type="match status" value="2"/>
</dbReference>
<evidence type="ECO:0000256" key="2">
    <source>
        <dbReference type="ARBA" id="ARBA00007981"/>
    </source>
</evidence>
<dbReference type="PANTHER" id="PTHR24073">
    <property type="entry name" value="DRAB5-RELATED"/>
    <property type="match status" value="1"/>
</dbReference>
<dbReference type="SUPFAM" id="SSF47473">
    <property type="entry name" value="EF-hand"/>
    <property type="match status" value="1"/>
</dbReference>
<dbReference type="GO" id="GO:0005741">
    <property type="term" value="C:mitochondrial outer membrane"/>
    <property type="evidence" value="ECO:0007669"/>
    <property type="project" value="UniProtKB-SubCell"/>
</dbReference>
<evidence type="ECO:0000313" key="17">
    <source>
        <dbReference type="EMBL" id="CAD9313773.1"/>
    </source>
</evidence>
<proteinExistence type="inferred from homology"/>
<dbReference type="InterPro" id="IPR001806">
    <property type="entry name" value="Small_GTPase"/>
</dbReference>
<keyword evidence="3 15" id="KW-0812">Transmembrane</keyword>
<dbReference type="PROSITE" id="PS51419">
    <property type="entry name" value="RAB"/>
    <property type="match status" value="1"/>
</dbReference>
<dbReference type="InterPro" id="IPR018247">
    <property type="entry name" value="EF_Hand_1_Ca_BS"/>
</dbReference>
<dbReference type="PROSITE" id="PS00675">
    <property type="entry name" value="SIGMA54_INTERACT_1"/>
    <property type="match status" value="1"/>
</dbReference>
<dbReference type="SMART" id="SM00174">
    <property type="entry name" value="RHO"/>
    <property type="match status" value="1"/>
</dbReference>
<evidence type="ECO:0000256" key="14">
    <source>
        <dbReference type="SAM" id="MobiDB-lite"/>
    </source>
</evidence>
<dbReference type="Pfam" id="PF13202">
    <property type="entry name" value="EF-hand_5"/>
    <property type="match status" value="2"/>
</dbReference>
<dbReference type="Pfam" id="PF08356">
    <property type="entry name" value="EF_assoc_2"/>
    <property type="match status" value="1"/>
</dbReference>
<reference evidence="17" key="1">
    <citation type="submission" date="2021-01" db="EMBL/GenBank/DDBJ databases">
        <authorList>
            <person name="Corre E."/>
            <person name="Pelletier E."/>
            <person name="Niang G."/>
            <person name="Scheremetjew M."/>
            <person name="Finn R."/>
            <person name="Kale V."/>
            <person name="Holt S."/>
            <person name="Cochrane G."/>
            <person name="Meng A."/>
            <person name="Brown T."/>
            <person name="Cohen L."/>
        </authorList>
    </citation>
    <scope>NUCLEOTIDE SEQUENCE</scope>
    <source>
        <strain evidence="17">Pop2</strain>
    </source>
</reference>
<feature type="compositionally biased region" description="Polar residues" evidence="14">
    <location>
        <begin position="15"/>
        <end position="28"/>
    </location>
</feature>
<evidence type="ECO:0000256" key="10">
    <source>
        <dbReference type="ARBA" id="ARBA00022989"/>
    </source>
</evidence>
<dbReference type="SMART" id="SM00054">
    <property type="entry name" value="EFh"/>
    <property type="match status" value="2"/>
</dbReference>
<feature type="region of interest" description="Disordered" evidence="14">
    <location>
        <begin position="740"/>
        <end position="769"/>
    </location>
</feature>
<dbReference type="InterPro" id="IPR025662">
    <property type="entry name" value="Sigma_54_int_dom_ATP-bd_1"/>
</dbReference>
<feature type="region of interest" description="Disordered" evidence="14">
    <location>
        <begin position="196"/>
        <end position="221"/>
    </location>
</feature>
<name>A0A7S1VXE2_9STRA</name>
<dbReference type="SMART" id="SM00175">
    <property type="entry name" value="RAB"/>
    <property type="match status" value="1"/>
</dbReference>
<feature type="region of interest" description="Disordered" evidence="14">
    <location>
        <begin position="517"/>
        <end position="556"/>
    </location>
</feature>
<feature type="region of interest" description="Disordered" evidence="14">
    <location>
        <begin position="1"/>
        <end position="28"/>
    </location>
</feature>
<keyword evidence="8" id="KW-0378">Hydrolase</keyword>
<organism evidence="17">
    <name type="scientific">Ditylum brightwellii</name>
    <dbReference type="NCBI Taxonomy" id="49249"/>
    <lineage>
        <taxon>Eukaryota</taxon>
        <taxon>Sar</taxon>
        <taxon>Stramenopiles</taxon>
        <taxon>Ochrophyta</taxon>
        <taxon>Bacillariophyta</taxon>
        <taxon>Mediophyceae</taxon>
        <taxon>Lithodesmiophycidae</taxon>
        <taxon>Lithodesmiales</taxon>
        <taxon>Lithodesmiaceae</taxon>
        <taxon>Ditylum</taxon>
    </lineage>
</organism>
<keyword evidence="6" id="KW-0547">Nucleotide-binding</keyword>
<keyword evidence="11" id="KW-0496">Mitochondrion</keyword>
<dbReference type="CDD" id="cd00882">
    <property type="entry name" value="Ras_like_GTPase"/>
    <property type="match status" value="1"/>
</dbReference>
<feature type="domain" description="EF-hand" evidence="16">
    <location>
        <begin position="430"/>
        <end position="465"/>
    </location>
</feature>
<keyword evidence="12" id="KW-0342">GTP-binding</keyword>
<keyword evidence="5" id="KW-0677">Repeat</keyword>
<keyword evidence="13 15" id="KW-0472">Membrane</keyword>
<feature type="compositionally biased region" description="Low complexity" evidence="14">
    <location>
        <begin position="532"/>
        <end position="546"/>
    </location>
</feature>
<keyword evidence="7" id="KW-1000">Mitochondrion outer membrane</keyword>
<dbReference type="InterPro" id="IPR011992">
    <property type="entry name" value="EF-hand-dom_pair"/>
</dbReference>
<evidence type="ECO:0000256" key="3">
    <source>
        <dbReference type="ARBA" id="ARBA00022692"/>
    </source>
</evidence>
<dbReference type="FunFam" id="1.10.238.10:FF:000011">
    <property type="entry name" value="Mitochondrial Rho GTPase"/>
    <property type="match status" value="1"/>
</dbReference>
<evidence type="ECO:0000256" key="8">
    <source>
        <dbReference type="ARBA" id="ARBA00022801"/>
    </source>
</evidence>
<sequence>MGTTNDGIRKRTNQKDGPTTSRGGISSSNRTSINVLLLGDEGVGKSTLISTFVSRHFSEVVPGIMTRVRLPPNPSLLSCITTIVDSQGADAALLSAIQQQQQQSLRRSYEDMGSMSSLVGVGGGDPQRQQPLSSGMGSSISTSVIESVDSIILVYDLDRLETFYRLENHWLPLIQRCYNGEIPVVIAGNKMDLFRQSSSTTTTSPSSNTTTTNQQQQQQTQAQRSRQQIVSLLQKFKFVRQCIKCSAKNLLNVDEVFLKAQQSVLYPISPLYDLNTGNITTKCTKAFTRIFRMYDVDNDGLLSNAELNAFQNRAFHVPLVERDVSGWKKVVSKHNPSEERVIQDGKFTVCGFLAIFDVFISQNRLEVPWRILRTFGYDDDLNLEIPHSVLFPPWLSSSSTTTTTTDNQKEYYQGTMSSSSNKEDWKLSPSAINFLTAMFHQFDSNGDGILSSQDILNIFSVIPEPYSLPPWHSLRAPNIFRSCFSIPKVDVGDMVSTNAIAATTTTAGMESTVVSSSLVGSSSSPSPPPLSSLPQQTAPTATSTTKPPSPPLDASGITICSAASSVEFSAAPTTTTITPGIMGRAGGGEGFQPKPRPLSFFDWMGQWHMISAVAPSTTRAELYRLGHIENTKQNAVDRHRNNKRGTVAVGGGGGKNKRKVSPAITDYSSILLPSKEIRTLVMGSQGCGKTALLNYLCMSSKTGVEEGGGVTTAKPDPLKTTITLYPETSSSYVRMEKHTVTKAKGGGDGGHANKSSTDEHDKDNDDGEGGEEFIVHLVFTEVPANDALQQGQFSSQEQFRSDLASMINGGDSVGGGNIGSNSGNKGLFDLIILVFDCTDPLSFTFVKEMESTLLTEDIPRVFIGSKLDKMDKGENKEQEIDEVEEEEEEEGEEIVAAGDVEEGEGDGGEHGRSSIEIANEHCEKLDLEPPLLMTSSLNDALYSENYGGKEGNNITTARHNVLEHFARCTFDINDEDRLRSTPHAEQKKREAAKRKKMLWLGGIFSVSVAVAIGVSVFWGGGGGGKKGSGGRKDRFTWLRSFFTSGKAVAAE</sequence>
<dbReference type="InterPro" id="IPR002048">
    <property type="entry name" value="EF_hand_dom"/>
</dbReference>
<dbReference type="GO" id="GO:0003924">
    <property type="term" value="F:GTPase activity"/>
    <property type="evidence" value="ECO:0007669"/>
    <property type="project" value="InterPro"/>
</dbReference>
<keyword evidence="9" id="KW-0106">Calcium</keyword>
<dbReference type="InterPro" id="IPR027417">
    <property type="entry name" value="P-loop_NTPase"/>
</dbReference>
<keyword evidence="10 15" id="KW-1133">Transmembrane helix</keyword>
<feature type="region of interest" description="Disordered" evidence="14">
    <location>
        <begin position="871"/>
        <end position="893"/>
    </location>
</feature>
<evidence type="ECO:0000256" key="11">
    <source>
        <dbReference type="ARBA" id="ARBA00023128"/>
    </source>
</evidence>
<evidence type="ECO:0000256" key="12">
    <source>
        <dbReference type="ARBA" id="ARBA00023134"/>
    </source>
</evidence>
<feature type="compositionally biased region" description="Acidic residues" evidence="14">
    <location>
        <begin position="879"/>
        <end position="893"/>
    </location>
</feature>
<dbReference type="GO" id="GO:0005509">
    <property type="term" value="F:calcium ion binding"/>
    <property type="evidence" value="ECO:0007669"/>
    <property type="project" value="InterPro"/>
</dbReference>
<evidence type="ECO:0000256" key="5">
    <source>
        <dbReference type="ARBA" id="ARBA00022737"/>
    </source>
</evidence>
<dbReference type="EMBL" id="HBGN01000317">
    <property type="protein sequence ID" value="CAD9313773.1"/>
    <property type="molecule type" value="Transcribed_RNA"/>
</dbReference>
<gene>
    <name evidence="17" type="ORF">DBRI1063_LOCUS179</name>
</gene>
<dbReference type="PROSITE" id="PS00018">
    <property type="entry name" value="EF_HAND_1"/>
    <property type="match status" value="2"/>
</dbReference>
<evidence type="ECO:0000259" key="16">
    <source>
        <dbReference type="PROSITE" id="PS50222"/>
    </source>
</evidence>
<dbReference type="Gene3D" id="1.10.238.10">
    <property type="entry name" value="EF-hand"/>
    <property type="match status" value="2"/>
</dbReference>
<dbReference type="InterPro" id="IPR013567">
    <property type="entry name" value="EF_hand_assoc_2"/>
</dbReference>
<evidence type="ECO:0000256" key="6">
    <source>
        <dbReference type="ARBA" id="ARBA00022741"/>
    </source>
</evidence>
<dbReference type="SUPFAM" id="SSF52540">
    <property type="entry name" value="P-loop containing nucleoside triphosphate hydrolases"/>
    <property type="match status" value="2"/>
</dbReference>
<evidence type="ECO:0000256" key="4">
    <source>
        <dbReference type="ARBA" id="ARBA00022723"/>
    </source>
</evidence>
<dbReference type="Pfam" id="PF00071">
    <property type="entry name" value="Ras"/>
    <property type="match status" value="1"/>
</dbReference>
<protein>
    <recommendedName>
        <fullName evidence="16">EF-hand domain-containing protein</fullName>
    </recommendedName>
</protein>
<dbReference type="GO" id="GO:0005525">
    <property type="term" value="F:GTP binding"/>
    <property type="evidence" value="ECO:0007669"/>
    <property type="project" value="UniProtKB-KW"/>
</dbReference>
<dbReference type="PROSITE" id="PS50222">
    <property type="entry name" value="EF_HAND_2"/>
    <property type="match status" value="2"/>
</dbReference>
<evidence type="ECO:0000256" key="1">
    <source>
        <dbReference type="ARBA" id="ARBA00004200"/>
    </source>
</evidence>
<accession>A0A7S1VXE2</accession>
<evidence type="ECO:0000256" key="15">
    <source>
        <dbReference type="SAM" id="Phobius"/>
    </source>
</evidence>
<evidence type="ECO:0000256" key="9">
    <source>
        <dbReference type="ARBA" id="ARBA00022837"/>
    </source>
</evidence>
<comment type="subcellular location">
    <subcellularLocation>
        <location evidence="1">Mitochondrion outer membrane</location>
        <topology evidence="1">Single-pass type IV membrane protein</topology>
    </subcellularLocation>
</comment>
<evidence type="ECO:0000256" key="13">
    <source>
        <dbReference type="ARBA" id="ARBA00023136"/>
    </source>
</evidence>
<dbReference type="AlphaFoldDB" id="A0A7S1VXE2"/>
<comment type="similarity">
    <text evidence="2">Belongs to the mitochondrial Rho GTPase family.</text>
</comment>
<keyword evidence="4" id="KW-0479">Metal-binding</keyword>
<feature type="domain" description="EF-hand" evidence="16">
    <location>
        <begin position="282"/>
        <end position="317"/>
    </location>
</feature>
<feature type="transmembrane region" description="Helical" evidence="15">
    <location>
        <begin position="997"/>
        <end position="1018"/>
    </location>
</feature>
<evidence type="ECO:0000256" key="7">
    <source>
        <dbReference type="ARBA" id="ARBA00022787"/>
    </source>
</evidence>
<dbReference type="PRINTS" id="PR00449">
    <property type="entry name" value="RASTRNSFRMNG"/>
</dbReference>